<comment type="subcellular location">
    <subcellularLocation>
        <location evidence="1">Membrane</location>
        <topology evidence="1">Multi-pass membrane protein</topology>
    </subcellularLocation>
</comment>
<dbReference type="InterPro" id="IPR003834">
    <property type="entry name" value="Cyt_c_assmbl_TM_dom"/>
</dbReference>
<reference evidence="9" key="1">
    <citation type="submission" date="2017-09" db="EMBL/GenBank/DDBJ databases">
        <title>Depth-based differentiation of microbial function through sediment-hosted aquifers and enrichment of novel symbionts in the deep terrestrial subsurface.</title>
        <authorList>
            <person name="Probst A.J."/>
            <person name="Ladd B."/>
            <person name="Jarett J.K."/>
            <person name="Geller-Mcgrath D.E."/>
            <person name="Sieber C.M.K."/>
            <person name="Emerson J.B."/>
            <person name="Anantharaman K."/>
            <person name="Thomas B.C."/>
            <person name="Malmstrom R."/>
            <person name="Stieglmeier M."/>
            <person name="Klingl A."/>
            <person name="Woyke T."/>
            <person name="Ryan C.M."/>
            <person name="Banfield J.F."/>
        </authorList>
    </citation>
    <scope>NUCLEOTIDE SEQUENCE [LARGE SCALE GENOMIC DNA]</scope>
</reference>
<evidence type="ECO:0000259" key="7">
    <source>
        <dbReference type="Pfam" id="PF02683"/>
    </source>
</evidence>
<evidence type="ECO:0000313" key="8">
    <source>
        <dbReference type="EMBL" id="PIR77410.1"/>
    </source>
</evidence>
<evidence type="ECO:0000256" key="6">
    <source>
        <dbReference type="SAM" id="Phobius"/>
    </source>
</evidence>
<keyword evidence="3 6" id="KW-0812">Transmembrane</keyword>
<feature type="domain" description="Cytochrome C biogenesis protein transmembrane" evidence="7">
    <location>
        <begin position="7"/>
        <end position="228"/>
    </location>
</feature>
<evidence type="ECO:0000256" key="5">
    <source>
        <dbReference type="ARBA" id="ARBA00023136"/>
    </source>
</evidence>
<feature type="transmembrane region" description="Helical" evidence="6">
    <location>
        <begin position="138"/>
        <end position="163"/>
    </location>
</feature>
<accession>A0A2M6P1V6</accession>
<dbReference type="GO" id="GO:0016020">
    <property type="term" value="C:membrane"/>
    <property type="evidence" value="ECO:0007669"/>
    <property type="project" value="UniProtKB-SubCell"/>
</dbReference>
<evidence type="ECO:0000256" key="1">
    <source>
        <dbReference type="ARBA" id="ARBA00004141"/>
    </source>
</evidence>
<feature type="transmembrane region" description="Helical" evidence="6">
    <location>
        <begin position="54"/>
        <end position="83"/>
    </location>
</feature>
<gene>
    <name evidence="8" type="ORF">COU30_02625</name>
</gene>
<dbReference type="Pfam" id="PF02683">
    <property type="entry name" value="DsbD_TM"/>
    <property type="match status" value="1"/>
</dbReference>
<evidence type="ECO:0000256" key="4">
    <source>
        <dbReference type="ARBA" id="ARBA00022989"/>
    </source>
</evidence>
<dbReference type="PANTHER" id="PTHR31272:SF4">
    <property type="entry name" value="CYTOCHROME C-TYPE BIOGENESIS PROTEIN HI_1454-RELATED"/>
    <property type="match status" value="1"/>
</dbReference>
<organism evidence="8 9">
    <name type="scientific">Candidatus Magasanikbacteria bacterium CG10_big_fil_rev_8_21_14_0_10_38_6</name>
    <dbReference type="NCBI Taxonomy" id="1974647"/>
    <lineage>
        <taxon>Bacteria</taxon>
        <taxon>Candidatus Magasanikiibacteriota</taxon>
    </lineage>
</organism>
<comment type="similarity">
    <text evidence="2">Belongs to the DsbD family.</text>
</comment>
<feature type="transmembrane region" description="Helical" evidence="6">
    <location>
        <begin position="89"/>
        <end position="109"/>
    </location>
</feature>
<protein>
    <submittedName>
        <fullName evidence="8">Cytochrome C biogenesis protein</fullName>
    </submittedName>
</protein>
<dbReference type="AlphaFoldDB" id="A0A2M6P1V6"/>
<sequence length="255" mass="27892">MDISLIIPAFVAGLITFLAPCTLPLVPGFLGFISGISVSELNGPKQTAQIKKRIIINGILYVIGFTTIFMIMGTFFGVFGVFLSTYRIWLSRIGGSFVIFFGLYLMHVFKGSYFSFLHTEHRFNLVGKLTPGKPASSFLFGATFAFGWTPCVGPILGAILLLASTTGTLAQGALLLFVFSLGLAIPFLLIAIGFGHASIYIKKLNKYLNAISIVGGAFLVIIGVLLLTNKLGIWVSIFYNLFEFLNYQERLLNFL</sequence>
<dbReference type="InterPro" id="IPR051790">
    <property type="entry name" value="Cytochrome_c-biogenesis_DsbD"/>
</dbReference>
<feature type="transmembrane region" description="Helical" evidence="6">
    <location>
        <begin position="169"/>
        <end position="195"/>
    </location>
</feature>
<evidence type="ECO:0000256" key="2">
    <source>
        <dbReference type="ARBA" id="ARBA00006143"/>
    </source>
</evidence>
<feature type="transmembrane region" description="Helical" evidence="6">
    <location>
        <begin position="6"/>
        <end position="33"/>
    </location>
</feature>
<dbReference type="EMBL" id="PFBW01000114">
    <property type="protein sequence ID" value="PIR77410.1"/>
    <property type="molecule type" value="Genomic_DNA"/>
</dbReference>
<keyword evidence="4 6" id="KW-1133">Transmembrane helix</keyword>
<name>A0A2M6P1V6_9BACT</name>
<keyword evidence="5 6" id="KW-0472">Membrane</keyword>
<proteinExistence type="inferred from homology"/>
<evidence type="ECO:0000313" key="9">
    <source>
        <dbReference type="Proteomes" id="UP000228528"/>
    </source>
</evidence>
<dbReference type="PANTHER" id="PTHR31272">
    <property type="entry name" value="CYTOCHROME C-TYPE BIOGENESIS PROTEIN HI_1454-RELATED"/>
    <property type="match status" value="1"/>
</dbReference>
<feature type="transmembrane region" description="Helical" evidence="6">
    <location>
        <begin position="207"/>
        <end position="225"/>
    </location>
</feature>
<comment type="caution">
    <text evidence="8">The sequence shown here is derived from an EMBL/GenBank/DDBJ whole genome shotgun (WGS) entry which is preliminary data.</text>
</comment>
<dbReference type="GO" id="GO:0017004">
    <property type="term" value="P:cytochrome complex assembly"/>
    <property type="evidence" value="ECO:0007669"/>
    <property type="project" value="InterPro"/>
</dbReference>
<dbReference type="Proteomes" id="UP000228528">
    <property type="component" value="Unassembled WGS sequence"/>
</dbReference>
<evidence type="ECO:0000256" key="3">
    <source>
        <dbReference type="ARBA" id="ARBA00022692"/>
    </source>
</evidence>